<gene>
    <name evidence="1" type="ORF">SAMN05192574_102171</name>
</gene>
<name>A0A1H8D1U2_9SPHI</name>
<keyword evidence="2" id="KW-1185">Reference proteome</keyword>
<dbReference type="EMBL" id="FOCL01000002">
    <property type="protein sequence ID" value="SEN01185.1"/>
    <property type="molecule type" value="Genomic_DNA"/>
</dbReference>
<evidence type="ECO:0000313" key="2">
    <source>
        <dbReference type="Proteomes" id="UP000198942"/>
    </source>
</evidence>
<evidence type="ECO:0000313" key="1">
    <source>
        <dbReference type="EMBL" id="SEN01185.1"/>
    </source>
</evidence>
<organism evidence="1 2">
    <name type="scientific">Mucilaginibacter gossypiicola</name>
    <dbReference type="NCBI Taxonomy" id="551995"/>
    <lineage>
        <taxon>Bacteria</taxon>
        <taxon>Pseudomonadati</taxon>
        <taxon>Bacteroidota</taxon>
        <taxon>Sphingobacteriia</taxon>
        <taxon>Sphingobacteriales</taxon>
        <taxon>Sphingobacteriaceae</taxon>
        <taxon>Mucilaginibacter</taxon>
    </lineage>
</organism>
<sequence length="367" mass="43218">MENLCTVRQLRSKTKPTTRCRRNAAQPVKKRAPRNGGNGFLNHTFKPFWLFDGNTERAETEYFRSLENICKHYDLQIPDVSGLSFPQNIYQSWQITNERVKAINKKLDCIILKDEAHEAVLATINQFDTGRTLYYIPVKPLWKWVSDVRQQPVADVVTAIFAYLYQVVQIPMYSDYNTFLADQYRYVEDMINDEIYEDDAEETAYKEEQLEELSMLQNSGIKLGRLMDEKDRLERMEDTVLNYANAEVRDNDLAILAIEFVQLYKAYPNRSIFDSIRPDLYYAEVNERIKADEYISFYWSGDDMVIETVMSMIDCSFQEMGITDEPIDVVLFDNPNLIEQECFGFESRFFPLLDRLCTFLNQYDNYK</sequence>
<proteinExistence type="predicted"/>
<dbReference type="STRING" id="551995.SAMN05192574_102171"/>
<dbReference type="Proteomes" id="UP000198942">
    <property type="component" value="Unassembled WGS sequence"/>
</dbReference>
<dbReference type="AlphaFoldDB" id="A0A1H8D1U2"/>
<protein>
    <submittedName>
        <fullName evidence="1">Uncharacterized protein</fullName>
    </submittedName>
</protein>
<reference evidence="2" key="1">
    <citation type="submission" date="2016-10" db="EMBL/GenBank/DDBJ databases">
        <authorList>
            <person name="Varghese N."/>
            <person name="Submissions S."/>
        </authorList>
    </citation>
    <scope>NUCLEOTIDE SEQUENCE [LARGE SCALE GENOMIC DNA]</scope>
    <source>
        <strain evidence="2">Gh-48</strain>
    </source>
</reference>
<accession>A0A1H8D1U2</accession>